<reference evidence="1" key="1">
    <citation type="journal article" date="2022" name="Int. J. Mol. Sci.">
        <title>Draft Genome of Tanacetum Coccineum: Genomic Comparison of Closely Related Tanacetum-Family Plants.</title>
        <authorList>
            <person name="Yamashiro T."/>
            <person name="Shiraishi A."/>
            <person name="Nakayama K."/>
            <person name="Satake H."/>
        </authorList>
    </citation>
    <scope>NUCLEOTIDE SEQUENCE</scope>
</reference>
<name>A0ABQ5ALP2_9ASTR</name>
<evidence type="ECO:0000313" key="2">
    <source>
        <dbReference type="Proteomes" id="UP001151760"/>
    </source>
</evidence>
<proteinExistence type="predicted"/>
<dbReference type="EMBL" id="BQNB010012320">
    <property type="protein sequence ID" value="GJT02073.1"/>
    <property type="molecule type" value="Genomic_DNA"/>
</dbReference>
<keyword evidence="2" id="KW-1185">Reference proteome</keyword>
<comment type="caution">
    <text evidence="1">The sequence shown here is derived from an EMBL/GenBank/DDBJ whole genome shotgun (WGS) entry which is preliminary data.</text>
</comment>
<reference evidence="1" key="2">
    <citation type="submission" date="2022-01" db="EMBL/GenBank/DDBJ databases">
        <authorList>
            <person name="Yamashiro T."/>
            <person name="Shiraishi A."/>
            <person name="Satake H."/>
            <person name="Nakayama K."/>
        </authorList>
    </citation>
    <scope>NUCLEOTIDE SEQUENCE</scope>
</reference>
<protein>
    <submittedName>
        <fullName evidence="1">Uncharacterized protein</fullName>
    </submittedName>
</protein>
<gene>
    <name evidence="1" type="ORF">Tco_0823242</name>
</gene>
<evidence type="ECO:0000313" key="1">
    <source>
        <dbReference type="EMBL" id="GJT02073.1"/>
    </source>
</evidence>
<accession>A0ABQ5ALP2</accession>
<sequence length="265" mass="29497">MKAKPSYPDINQLTELLVTSLKPELSKLLASHDFASCLPTELKELPSKITGLFGGIKELKKHVRDMEIELPGDLKEIITKLETFTSTISSLSSQVAKLKNIQWELPTEFATMVDNASGARSMNVPLAGKATASPAEGEKNTKDANTNLKDKLVDLLGKNVVTQYYTKKLLFDKYCDKMLKRKKSPKITNCEVITKKGHITLKIYREDGSDEVILNLKVSSSVSALQVLRRLESIFTLVYAVKLKRVVSLLEGLQGEKKIALCQKE</sequence>
<organism evidence="1 2">
    <name type="scientific">Tanacetum coccineum</name>
    <dbReference type="NCBI Taxonomy" id="301880"/>
    <lineage>
        <taxon>Eukaryota</taxon>
        <taxon>Viridiplantae</taxon>
        <taxon>Streptophyta</taxon>
        <taxon>Embryophyta</taxon>
        <taxon>Tracheophyta</taxon>
        <taxon>Spermatophyta</taxon>
        <taxon>Magnoliopsida</taxon>
        <taxon>eudicotyledons</taxon>
        <taxon>Gunneridae</taxon>
        <taxon>Pentapetalae</taxon>
        <taxon>asterids</taxon>
        <taxon>campanulids</taxon>
        <taxon>Asterales</taxon>
        <taxon>Asteraceae</taxon>
        <taxon>Asteroideae</taxon>
        <taxon>Anthemideae</taxon>
        <taxon>Anthemidinae</taxon>
        <taxon>Tanacetum</taxon>
    </lineage>
</organism>
<dbReference type="Proteomes" id="UP001151760">
    <property type="component" value="Unassembled WGS sequence"/>
</dbReference>